<evidence type="ECO:0000313" key="1">
    <source>
        <dbReference type="EMBL" id="MBC5782771.1"/>
    </source>
</evidence>
<dbReference type="RefSeq" id="WP_187075519.1">
    <property type="nucleotide sequence ID" value="NZ_JACORT010000002.1"/>
</dbReference>
<evidence type="ECO:0008006" key="3">
    <source>
        <dbReference type="Google" id="ProtNLM"/>
    </source>
</evidence>
<dbReference type="EMBL" id="JACORT010000002">
    <property type="protein sequence ID" value="MBC5782771.1"/>
    <property type="molecule type" value="Genomic_DNA"/>
</dbReference>
<comment type="caution">
    <text evidence="1">The sequence shown here is derived from an EMBL/GenBank/DDBJ whole genome shotgun (WGS) entry which is preliminary data.</text>
</comment>
<sequence>MLRALGGLLLAALVAAGVFVGGALWLDRQASPAAERHMKLLFTEWRYDDFEFLASAAVREDPKTRATVKELLPFLRQQLGPLRQLGELRGTAGVAFGDAAHGQGIVGHYEAPARFEKADARIRMQLVREGGVWRVRGFWIDRVPVPAAAAAKQPA</sequence>
<organism evidence="1 2">
    <name type="scientific">Ramlibacter cellulosilyticus</name>
    <dbReference type="NCBI Taxonomy" id="2764187"/>
    <lineage>
        <taxon>Bacteria</taxon>
        <taxon>Pseudomonadati</taxon>
        <taxon>Pseudomonadota</taxon>
        <taxon>Betaproteobacteria</taxon>
        <taxon>Burkholderiales</taxon>
        <taxon>Comamonadaceae</taxon>
        <taxon>Ramlibacter</taxon>
    </lineage>
</organism>
<gene>
    <name evidence="1" type="ORF">H8N03_07420</name>
</gene>
<keyword evidence="2" id="KW-1185">Reference proteome</keyword>
<name>A0A923SAG8_9BURK</name>
<evidence type="ECO:0000313" key="2">
    <source>
        <dbReference type="Proteomes" id="UP000608513"/>
    </source>
</evidence>
<dbReference type="Proteomes" id="UP000608513">
    <property type="component" value="Unassembled WGS sequence"/>
</dbReference>
<reference evidence="1" key="1">
    <citation type="submission" date="2020-08" db="EMBL/GenBank/DDBJ databases">
        <title>Ramlibacter sp. USB13 16S ribosomal RNA gene genome sequencing and assembly.</title>
        <authorList>
            <person name="Kang M."/>
        </authorList>
    </citation>
    <scope>NUCLEOTIDE SEQUENCE</scope>
    <source>
        <strain evidence="1">USB13</strain>
    </source>
</reference>
<proteinExistence type="predicted"/>
<dbReference type="AlphaFoldDB" id="A0A923SAG8"/>
<protein>
    <recommendedName>
        <fullName evidence="3">DUF4019 domain-containing protein</fullName>
    </recommendedName>
</protein>
<accession>A0A923SAG8</accession>